<proteinExistence type="predicted"/>
<dbReference type="PANTHER" id="PTHR38248">
    <property type="entry name" value="FUNK1 6"/>
    <property type="match status" value="1"/>
</dbReference>
<evidence type="ECO:0000313" key="7">
    <source>
        <dbReference type="Proteomes" id="UP000028545"/>
    </source>
</evidence>
<comment type="catalytic activity">
    <reaction evidence="3">
        <text>L-seryl-[protein] + ATP = O-phospho-L-seryl-[protein] + ADP + H(+)</text>
        <dbReference type="Rhea" id="RHEA:17989"/>
        <dbReference type="Rhea" id="RHEA-COMP:9863"/>
        <dbReference type="Rhea" id="RHEA-COMP:11604"/>
        <dbReference type="ChEBI" id="CHEBI:15378"/>
        <dbReference type="ChEBI" id="CHEBI:29999"/>
        <dbReference type="ChEBI" id="CHEBI:30616"/>
        <dbReference type="ChEBI" id="CHEBI:83421"/>
        <dbReference type="ChEBI" id="CHEBI:456216"/>
        <dbReference type="EC" id="2.7.11.1"/>
    </reaction>
</comment>
<dbReference type="OrthoDB" id="5584477at2759"/>
<organism evidence="6 7">
    <name type="scientific">Pseudallescheria apiosperma</name>
    <name type="common">Scedosporium apiospermum</name>
    <dbReference type="NCBI Taxonomy" id="563466"/>
    <lineage>
        <taxon>Eukaryota</taxon>
        <taxon>Fungi</taxon>
        <taxon>Dikarya</taxon>
        <taxon>Ascomycota</taxon>
        <taxon>Pezizomycotina</taxon>
        <taxon>Sordariomycetes</taxon>
        <taxon>Hypocreomycetidae</taxon>
        <taxon>Microascales</taxon>
        <taxon>Microascaceae</taxon>
        <taxon>Scedosporium</taxon>
    </lineage>
</organism>
<dbReference type="SUPFAM" id="SSF56112">
    <property type="entry name" value="Protein kinase-like (PK-like)"/>
    <property type="match status" value="1"/>
</dbReference>
<evidence type="ECO:0000256" key="2">
    <source>
        <dbReference type="ARBA" id="ARBA00047899"/>
    </source>
</evidence>
<dbReference type="GeneID" id="27719623"/>
<dbReference type="RefSeq" id="XP_016638847.1">
    <property type="nucleotide sequence ID" value="XM_016784013.1"/>
</dbReference>
<dbReference type="InterPro" id="IPR008266">
    <property type="entry name" value="Tyr_kinase_AS"/>
</dbReference>
<dbReference type="Gene3D" id="1.10.510.10">
    <property type="entry name" value="Transferase(Phosphotransferase) domain 1"/>
    <property type="match status" value="1"/>
</dbReference>
<name>A0A084FVD6_PSEDA</name>
<dbReference type="InterPro" id="IPR040976">
    <property type="entry name" value="Pkinase_fungal"/>
</dbReference>
<dbReference type="Proteomes" id="UP000028545">
    <property type="component" value="Unassembled WGS sequence"/>
</dbReference>
<dbReference type="Pfam" id="PF17667">
    <property type="entry name" value="Pkinase_fungal"/>
    <property type="match status" value="2"/>
</dbReference>
<dbReference type="GO" id="GO:0004674">
    <property type="term" value="F:protein serine/threonine kinase activity"/>
    <property type="evidence" value="ECO:0007669"/>
    <property type="project" value="UniProtKB-EC"/>
</dbReference>
<comment type="catalytic activity">
    <reaction evidence="2">
        <text>L-threonyl-[protein] + ATP = O-phospho-L-threonyl-[protein] + ADP + H(+)</text>
        <dbReference type="Rhea" id="RHEA:46608"/>
        <dbReference type="Rhea" id="RHEA-COMP:11060"/>
        <dbReference type="Rhea" id="RHEA-COMP:11605"/>
        <dbReference type="ChEBI" id="CHEBI:15378"/>
        <dbReference type="ChEBI" id="CHEBI:30013"/>
        <dbReference type="ChEBI" id="CHEBI:30616"/>
        <dbReference type="ChEBI" id="CHEBI:61977"/>
        <dbReference type="ChEBI" id="CHEBI:456216"/>
        <dbReference type="EC" id="2.7.11.1"/>
    </reaction>
</comment>
<dbReference type="EC" id="2.7.11.1" evidence="1"/>
<dbReference type="EMBL" id="JOWA01000165">
    <property type="protein sequence ID" value="KEZ39048.1"/>
    <property type="molecule type" value="Genomic_DNA"/>
</dbReference>
<dbReference type="HOGENOM" id="CLU_005513_5_0_1"/>
<sequence>MENILARNRERLDARAMVMLLKPDSTCADLWDLAAELVRALQNLPASRLLPSRTRSGTSFHDLSRLSVALIPHFYPNRIKFLQGAVLNREPDDIIWSKRDESITQSIPLPSIPSSQWISPVRNSSNFVNSSEYRKHVEGVLKGEVGLVHVGVSGFQEAFFGDIAGLDSTANAVFERCKEGHVHSTKKGPTGTRRRRLARLYTHLRDSTDKIKLRIGFVDHANLGNRSKFHWSQILVTRELKPNPVADATPKAWFDLERYSEDLLYAQDSRRFVLGFSLCGSLMRLWEFDRLGAIASMPFDINQDGLRKGTSRSTGATGPERKCSSYNTGAPPSKHGRSTSPVKPETTPPVPNTVRRRVIVRDYGKPIYKSSSPAAMLSALEDCIEGYESLHRQAGVLHCDISSYNLMVNEDDLTSPRGFLIDLDLAIKEEQSTSRSGARGKVDTRAFMAIGVLLGEERSFMHDLGSFFWVLFWICIHYDGSGREFDSWHCQSDNDLVRSKIGTIGDESELLRDADENFTPFYRPLLPWVNRLRKVFPNDEARSGLVFGNEKNSSGLLFFELASGFRA</sequence>
<evidence type="ECO:0000256" key="4">
    <source>
        <dbReference type="SAM" id="MobiDB-lite"/>
    </source>
</evidence>
<dbReference type="InterPro" id="IPR011009">
    <property type="entry name" value="Kinase-like_dom_sf"/>
</dbReference>
<dbReference type="KEGG" id="sapo:SAPIO_CDS10428"/>
<accession>A0A084FVD6</accession>
<evidence type="ECO:0000259" key="5">
    <source>
        <dbReference type="Pfam" id="PF17667"/>
    </source>
</evidence>
<feature type="domain" description="Fungal-type protein kinase" evidence="5">
    <location>
        <begin position="334"/>
        <end position="475"/>
    </location>
</feature>
<feature type="region of interest" description="Disordered" evidence="4">
    <location>
        <begin position="305"/>
        <end position="351"/>
    </location>
</feature>
<keyword evidence="7" id="KW-1185">Reference proteome</keyword>
<protein>
    <recommendedName>
        <fullName evidence="1">non-specific serine/threonine protein kinase</fullName>
        <ecNumber evidence="1">2.7.11.1</ecNumber>
    </recommendedName>
</protein>
<reference evidence="6 7" key="1">
    <citation type="journal article" date="2014" name="Genome Announc.">
        <title>Draft genome sequence of the pathogenic fungus Scedosporium apiospermum.</title>
        <authorList>
            <person name="Vandeputte P."/>
            <person name="Ghamrawi S."/>
            <person name="Rechenmann M."/>
            <person name="Iltis A."/>
            <person name="Giraud S."/>
            <person name="Fleury M."/>
            <person name="Thornton C."/>
            <person name="Delhaes L."/>
            <person name="Meyer W."/>
            <person name="Papon N."/>
            <person name="Bouchara J.P."/>
        </authorList>
    </citation>
    <scope>NUCLEOTIDE SEQUENCE [LARGE SCALE GENOMIC DNA]</scope>
    <source>
        <strain evidence="6 7">IHEM 14462</strain>
    </source>
</reference>
<dbReference type="VEuPathDB" id="FungiDB:SAPIO_CDS10428"/>
<gene>
    <name evidence="6" type="ORF">SAPIO_CDS10428</name>
</gene>
<evidence type="ECO:0000313" key="6">
    <source>
        <dbReference type="EMBL" id="KEZ39048.1"/>
    </source>
</evidence>
<evidence type="ECO:0000256" key="3">
    <source>
        <dbReference type="ARBA" id="ARBA00048679"/>
    </source>
</evidence>
<evidence type="ECO:0000256" key="1">
    <source>
        <dbReference type="ARBA" id="ARBA00012513"/>
    </source>
</evidence>
<dbReference type="PANTHER" id="PTHR38248:SF2">
    <property type="entry name" value="FUNK1 11"/>
    <property type="match status" value="1"/>
</dbReference>
<feature type="domain" description="Fungal-type protein kinase" evidence="5">
    <location>
        <begin position="224"/>
        <end position="305"/>
    </location>
</feature>
<dbReference type="AlphaFoldDB" id="A0A084FVD6"/>
<dbReference type="PROSITE" id="PS00109">
    <property type="entry name" value="PROTEIN_KINASE_TYR"/>
    <property type="match status" value="1"/>
</dbReference>
<comment type="caution">
    <text evidence="6">The sequence shown here is derived from an EMBL/GenBank/DDBJ whole genome shotgun (WGS) entry which is preliminary data.</text>
</comment>